<reference evidence="3" key="4">
    <citation type="submission" date="2025-09" db="UniProtKB">
        <authorList>
            <consortium name="Ensembl"/>
        </authorList>
    </citation>
    <scope>IDENTIFICATION</scope>
</reference>
<evidence type="ECO:0000256" key="2">
    <source>
        <dbReference type="SAM" id="Phobius"/>
    </source>
</evidence>
<dbReference type="GO" id="GO:0005886">
    <property type="term" value="C:plasma membrane"/>
    <property type="evidence" value="ECO:0007669"/>
    <property type="project" value="TreeGrafter"/>
</dbReference>
<keyword evidence="2" id="KW-1133">Transmembrane helix</keyword>
<evidence type="ECO:0000256" key="1">
    <source>
        <dbReference type="ARBA" id="ARBA00007242"/>
    </source>
</evidence>
<reference evidence="4" key="2">
    <citation type="journal article" date="2013" name="Nat. Genet.">
        <title>The draft genomes of soft-shell turtle and green sea turtle yield insights into the development and evolution of the turtle-specific body plan.</title>
        <authorList>
            <person name="Wang Z."/>
            <person name="Pascual-Anaya J."/>
            <person name="Zadissa A."/>
            <person name="Li W."/>
            <person name="Niimura Y."/>
            <person name="Huang Z."/>
            <person name="Li C."/>
            <person name="White S."/>
            <person name="Xiong Z."/>
            <person name="Fang D."/>
            <person name="Wang B."/>
            <person name="Ming Y."/>
            <person name="Chen Y."/>
            <person name="Zheng Y."/>
            <person name="Kuraku S."/>
            <person name="Pignatelli M."/>
            <person name="Herrero J."/>
            <person name="Beal K."/>
            <person name="Nozawa M."/>
            <person name="Li Q."/>
            <person name="Wang J."/>
            <person name="Zhang H."/>
            <person name="Yu L."/>
            <person name="Shigenobu S."/>
            <person name="Wang J."/>
            <person name="Liu J."/>
            <person name="Flicek P."/>
            <person name="Searle S."/>
            <person name="Wang J."/>
            <person name="Kuratani S."/>
            <person name="Yin Y."/>
            <person name="Aken B."/>
            <person name="Zhang G."/>
            <person name="Irie N."/>
        </authorList>
    </citation>
    <scope>NUCLEOTIDE SEQUENCE [LARGE SCALE GENOMIC DNA]</scope>
    <source>
        <strain evidence="4">Daiwa-1</strain>
    </source>
</reference>
<dbReference type="AlphaFoldDB" id="K7FND2"/>
<dbReference type="PANTHER" id="PTHR14511">
    <property type="entry name" value="G PROTEIN COUPLED RECEPTOR, CLASS C, GROUP 5"/>
    <property type="match status" value="1"/>
</dbReference>
<keyword evidence="4" id="KW-1185">Reference proteome</keyword>
<evidence type="ECO:0000313" key="3">
    <source>
        <dbReference type="Ensembl" id="ENSPSIP00000009542.1"/>
    </source>
</evidence>
<comment type="similarity">
    <text evidence="1">Belongs to the G-protein coupled receptor 3 family.</text>
</comment>
<dbReference type="HOGENOM" id="CLU_1514004_0_0_1"/>
<dbReference type="GO" id="GO:0070062">
    <property type="term" value="C:extracellular exosome"/>
    <property type="evidence" value="ECO:0007669"/>
    <property type="project" value="TreeGrafter"/>
</dbReference>
<dbReference type="InterPro" id="IPR051753">
    <property type="entry name" value="RA-inducible_GPCR3"/>
</dbReference>
<keyword evidence="2" id="KW-0812">Transmembrane</keyword>
<reference evidence="3" key="3">
    <citation type="submission" date="2025-08" db="UniProtKB">
        <authorList>
            <consortium name="Ensembl"/>
        </authorList>
    </citation>
    <scope>IDENTIFICATION</scope>
</reference>
<dbReference type="GO" id="GO:0043235">
    <property type="term" value="C:receptor complex"/>
    <property type="evidence" value="ECO:0007669"/>
    <property type="project" value="TreeGrafter"/>
</dbReference>
<dbReference type="GO" id="GO:0030295">
    <property type="term" value="F:protein kinase activator activity"/>
    <property type="evidence" value="ECO:0007669"/>
    <property type="project" value="TreeGrafter"/>
</dbReference>
<dbReference type="Proteomes" id="UP000007267">
    <property type="component" value="Unassembled WGS sequence"/>
</dbReference>
<sequence>WINDIIEGCGNTMLSCGPWGIVLETLEVMVILISWALLMVFFILICKIKNCNKRKLVTIQFLFLLYFLGVFPTPSNPVPAFLFEVLFALCFSCLLTQAFKVLKLLRGKSHCITAKNAGLCCCIMNYVVIVIRLETWSLTHVMDFARMETERYNTESVMHVLCLMALTFVILVFTFCWP</sequence>
<feature type="transmembrane region" description="Helical" evidence="2">
    <location>
        <begin position="156"/>
        <end position="177"/>
    </location>
</feature>
<reference evidence="4" key="1">
    <citation type="submission" date="2011-10" db="EMBL/GenBank/DDBJ databases">
        <authorList>
            <consortium name="Soft-shell Turtle Genome Consortium"/>
        </authorList>
    </citation>
    <scope>NUCLEOTIDE SEQUENCE [LARGE SCALE GENOMIC DNA]</scope>
    <source>
        <strain evidence="4">Daiwa-1</strain>
    </source>
</reference>
<organism evidence="3 4">
    <name type="scientific">Pelodiscus sinensis</name>
    <name type="common">Chinese softshell turtle</name>
    <name type="synonym">Trionyx sinensis</name>
    <dbReference type="NCBI Taxonomy" id="13735"/>
    <lineage>
        <taxon>Eukaryota</taxon>
        <taxon>Metazoa</taxon>
        <taxon>Chordata</taxon>
        <taxon>Craniata</taxon>
        <taxon>Vertebrata</taxon>
        <taxon>Euteleostomi</taxon>
        <taxon>Archelosauria</taxon>
        <taxon>Testudinata</taxon>
        <taxon>Testudines</taxon>
        <taxon>Cryptodira</taxon>
        <taxon>Trionychia</taxon>
        <taxon>Trionychidae</taxon>
        <taxon>Pelodiscus</taxon>
    </lineage>
</organism>
<feature type="transmembrane region" description="Helical" evidence="2">
    <location>
        <begin position="117"/>
        <end position="136"/>
    </location>
</feature>
<protein>
    <submittedName>
        <fullName evidence="3">Uncharacterized protein</fullName>
    </submittedName>
</protein>
<dbReference type="EMBL" id="AGCU01001681">
    <property type="status" value="NOT_ANNOTATED_CDS"/>
    <property type="molecule type" value="Genomic_DNA"/>
</dbReference>
<feature type="transmembrane region" description="Helical" evidence="2">
    <location>
        <begin position="21"/>
        <end position="44"/>
    </location>
</feature>
<dbReference type="PANTHER" id="PTHR14511:SF7">
    <property type="entry name" value="RETINOIC ACID-INDUCED PROTEIN 3"/>
    <property type="match status" value="1"/>
</dbReference>
<feature type="transmembrane region" description="Helical" evidence="2">
    <location>
        <begin position="80"/>
        <end position="105"/>
    </location>
</feature>
<name>K7FND2_PELSI</name>
<evidence type="ECO:0000313" key="4">
    <source>
        <dbReference type="Proteomes" id="UP000007267"/>
    </source>
</evidence>
<proteinExistence type="inferred from homology"/>
<feature type="transmembrane region" description="Helical" evidence="2">
    <location>
        <begin position="56"/>
        <end position="74"/>
    </location>
</feature>
<dbReference type="Ensembl" id="ENSPSIT00000009589.1">
    <property type="protein sequence ID" value="ENSPSIP00000009542.1"/>
    <property type="gene ID" value="ENSPSIG00000008680.1"/>
</dbReference>
<keyword evidence="2" id="KW-0472">Membrane</keyword>
<accession>K7FND2</accession>